<evidence type="ECO:0000313" key="2">
    <source>
        <dbReference type="Proteomes" id="UP000004095"/>
    </source>
</evidence>
<evidence type="ECO:0000313" key="1">
    <source>
        <dbReference type="EMBL" id="EAY26749.1"/>
    </source>
</evidence>
<dbReference type="AlphaFoldDB" id="A1ZS26"/>
<name>A1ZS26_MICM2</name>
<dbReference type="eggNOG" id="COG0508">
    <property type="taxonomic scope" value="Bacteria"/>
</dbReference>
<dbReference type="Proteomes" id="UP000004095">
    <property type="component" value="Unassembled WGS sequence"/>
</dbReference>
<gene>
    <name evidence="1" type="ORF">M23134_00715</name>
</gene>
<dbReference type="OrthoDB" id="647046at2"/>
<sequence length="282" mass="31163">MKKLLLNIATVACLFTLTYCGGKEGNTDNNTDTTTAKDSVPKTLDDPVTVSAKRYKLVPVSSPAFADASLTLKDVADDAKLKEGENVFNFEVQNYKLGEQTPDAEGKSLANSGKGQHIHWILNNDPYSAHYEPTVKKDLEKGGYVALAFLSRSYHESVKNKKSYVVKKFTVGDAEPHSIDLTKPQLFYSRPKGTYKWAKGDKLLLDFFLLNTELSPDGNKVRATINGGEYLIDKWQPYAIEGLEIGTVTIKLELIDKAGNVIEGPFNTVERVVTLETPKPTL</sequence>
<comment type="caution">
    <text evidence="1">The sequence shown here is derived from an EMBL/GenBank/DDBJ whole genome shotgun (WGS) entry which is preliminary data.</text>
</comment>
<keyword evidence="2" id="KW-1185">Reference proteome</keyword>
<protein>
    <submittedName>
        <fullName evidence="1">FHA domain containing protein</fullName>
    </submittedName>
</protein>
<dbReference type="RefSeq" id="WP_002700242.1">
    <property type="nucleotide sequence ID" value="NZ_AAWS01000030.1"/>
</dbReference>
<accession>A1ZS26</accession>
<reference evidence="1 2" key="1">
    <citation type="submission" date="2007-01" db="EMBL/GenBank/DDBJ databases">
        <authorList>
            <person name="Haygood M."/>
            <person name="Podell S."/>
            <person name="Anderson C."/>
            <person name="Hopkinson B."/>
            <person name="Roe K."/>
            <person name="Barbeau K."/>
            <person name="Gaasterland T."/>
            <person name="Ferriera S."/>
            <person name="Johnson J."/>
            <person name="Kravitz S."/>
            <person name="Beeson K."/>
            <person name="Sutton G."/>
            <person name="Rogers Y.-H."/>
            <person name="Friedman R."/>
            <person name="Frazier M."/>
            <person name="Venter J.C."/>
        </authorList>
    </citation>
    <scope>NUCLEOTIDE SEQUENCE [LARGE SCALE GENOMIC DNA]</scope>
    <source>
        <strain evidence="1 2">ATCC 23134</strain>
    </source>
</reference>
<organism evidence="1 2">
    <name type="scientific">Microscilla marina ATCC 23134</name>
    <dbReference type="NCBI Taxonomy" id="313606"/>
    <lineage>
        <taxon>Bacteria</taxon>
        <taxon>Pseudomonadati</taxon>
        <taxon>Bacteroidota</taxon>
        <taxon>Cytophagia</taxon>
        <taxon>Cytophagales</taxon>
        <taxon>Microscillaceae</taxon>
        <taxon>Microscilla</taxon>
    </lineage>
</organism>
<proteinExistence type="predicted"/>
<dbReference type="EMBL" id="AAWS01000030">
    <property type="protein sequence ID" value="EAY26749.1"/>
    <property type="molecule type" value="Genomic_DNA"/>
</dbReference>